<feature type="binding site" evidence="2">
    <location>
        <position position="35"/>
    </location>
    <ligand>
        <name>Mg(2+)</name>
        <dbReference type="ChEBI" id="CHEBI:18420"/>
        <label>3</label>
    </ligand>
</feature>
<keyword evidence="2" id="KW-0808">Transferase</keyword>
<feature type="binding site" evidence="2">
    <location>
        <position position="296"/>
    </location>
    <ligand>
        <name>substrate</name>
    </ligand>
</feature>
<feature type="binding site" evidence="2">
    <location>
        <position position="60"/>
    </location>
    <ligand>
        <name>substrate</name>
    </ligand>
</feature>
<dbReference type="InterPro" id="IPR006283">
    <property type="entry name" value="ThiL-like"/>
</dbReference>
<dbReference type="EC" id="2.7.4.16" evidence="2"/>
<comment type="caution">
    <text evidence="2">Lacks conserved residue(s) required for the propagation of feature annotation.</text>
</comment>
<dbReference type="AlphaFoldDB" id="A0A5R8KI27"/>
<keyword evidence="2" id="KW-0460">Magnesium</keyword>
<evidence type="ECO:0000259" key="3">
    <source>
        <dbReference type="Pfam" id="PF00586"/>
    </source>
</evidence>
<dbReference type="InterPro" id="IPR036676">
    <property type="entry name" value="PurM-like_C_sf"/>
</dbReference>
<dbReference type="PIRSF" id="PIRSF005303">
    <property type="entry name" value="Thiam_monoph_kin"/>
    <property type="match status" value="1"/>
</dbReference>
<comment type="caution">
    <text evidence="4">The sequence shown here is derived from an EMBL/GenBank/DDBJ whole genome shotgun (WGS) entry which is preliminary data.</text>
</comment>
<keyword evidence="1 2" id="KW-0784">Thiamine biosynthesis</keyword>
<keyword evidence="5" id="KW-1185">Reference proteome</keyword>
<accession>A0A5R8KI27</accession>
<dbReference type="OrthoDB" id="9802811at2"/>
<comment type="pathway">
    <text evidence="2">Cofactor biosynthesis; thiamine diphosphate biosynthesis; thiamine diphosphate from thiamine phosphate: step 1/1.</text>
</comment>
<dbReference type="GO" id="GO:0000287">
    <property type="term" value="F:magnesium ion binding"/>
    <property type="evidence" value="ECO:0007669"/>
    <property type="project" value="UniProtKB-UniRule"/>
</dbReference>
<dbReference type="PANTHER" id="PTHR30270:SF0">
    <property type="entry name" value="THIAMINE-MONOPHOSPHATE KINASE"/>
    <property type="match status" value="1"/>
</dbReference>
<proteinExistence type="inferred from homology"/>
<feature type="binding site" evidence="2">
    <location>
        <position position="154"/>
    </location>
    <ligand>
        <name>ATP</name>
        <dbReference type="ChEBI" id="CHEBI:30616"/>
    </ligand>
</feature>
<keyword evidence="2 4" id="KW-0418">Kinase</keyword>
<dbReference type="GO" id="GO:0009229">
    <property type="term" value="P:thiamine diphosphate biosynthetic process"/>
    <property type="evidence" value="ECO:0007669"/>
    <property type="project" value="UniProtKB-UniRule"/>
</dbReference>
<dbReference type="Gene3D" id="3.90.650.10">
    <property type="entry name" value="PurM-like C-terminal domain"/>
    <property type="match status" value="1"/>
</dbReference>
<feature type="binding site" evidence="2">
    <location>
        <position position="53"/>
    </location>
    <ligand>
        <name>Mg(2+)</name>
        <dbReference type="ChEBI" id="CHEBI:18420"/>
        <label>1</label>
    </ligand>
</feature>
<dbReference type="PANTHER" id="PTHR30270">
    <property type="entry name" value="THIAMINE-MONOPHOSPHATE KINASE"/>
    <property type="match status" value="1"/>
</dbReference>
<dbReference type="SUPFAM" id="SSF56042">
    <property type="entry name" value="PurM C-terminal domain-like"/>
    <property type="match status" value="1"/>
</dbReference>
<dbReference type="Pfam" id="PF00586">
    <property type="entry name" value="AIRS"/>
    <property type="match status" value="1"/>
</dbReference>
<keyword evidence="2" id="KW-0547">Nucleotide-binding</keyword>
<protein>
    <recommendedName>
        <fullName evidence="2">Thiamine-monophosphate kinase</fullName>
        <shortName evidence="2">TMP kinase</shortName>
        <shortName evidence="2">Thiamine-phosphate kinase</shortName>
        <ecNumber evidence="2">2.7.4.16</ecNumber>
    </recommendedName>
</protein>
<feature type="binding site" evidence="2">
    <location>
        <position position="81"/>
    </location>
    <ligand>
        <name>Mg(2+)</name>
        <dbReference type="ChEBI" id="CHEBI:18420"/>
        <label>3</label>
    </ligand>
</feature>
<feature type="domain" description="PurM-like N-terminal" evidence="3">
    <location>
        <begin position="33"/>
        <end position="146"/>
    </location>
</feature>
<dbReference type="HAMAP" id="MF_02128">
    <property type="entry name" value="TMP_kinase"/>
    <property type="match status" value="1"/>
</dbReference>
<keyword evidence="2" id="KW-0479">Metal-binding</keyword>
<dbReference type="EMBL" id="VAUV01000003">
    <property type="protein sequence ID" value="TLD71917.1"/>
    <property type="molecule type" value="Genomic_DNA"/>
</dbReference>
<feature type="binding site" evidence="2">
    <location>
        <position position="111"/>
    </location>
    <ligand>
        <name>ATP</name>
        <dbReference type="ChEBI" id="CHEBI:30616"/>
    </ligand>
</feature>
<keyword evidence="2" id="KW-0067">ATP-binding</keyword>
<dbReference type="InterPro" id="IPR036921">
    <property type="entry name" value="PurM-like_N_sf"/>
</dbReference>
<feature type="binding site" evidence="2">
    <location>
        <position position="204"/>
    </location>
    <ligand>
        <name>Mg(2+)</name>
        <dbReference type="ChEBI" id="CHEBI:18420"/>
        <label>5</label>
    </ligand>
</feature>
<dbReference type="InterPro" id="IPR016188">
    <property type="entry name" value="PurM-like_N"/>
</dbReference>
<evidence type="ECO:0000313" key="4">
    <source>
        <dbReference type="EMBL" id="TLD71917.1"/>
    </source>
</evidence>
<feature type="binding site" evidence="2">
    <location>
        <position position="201"/>
    </location>
    <ligand>
        <name>Mg(2+)</name>
        <dbReference type="ChEBI" id="CHEBI:18420"/>
        <label>3</label>
    </ligand>
</feature>
<comment type="miscellaneous">
    <text evidence="2">Reaction mechanism of ThiL seems to utilize a direct, inline transfer of the gamma-phosphate of ATP to TMP rather than a phosphorylated enzyme intermediate.</text>
</comment>
<dbReference type="GO" id="GO:0009228">
    <property type="term" value="P:thiamine biosynthetic process"/>
    <property type="evidence" value="ECO:0007669"/>
    <property type="project" value="UniProtKB-KW"/>
</dbReference>
<evidence type="ECO:0000313" key="5">
    <source>
        <dbReference type="Proteomes" id="UP000306196"/>
    </source>
</evidence>
<feature type="binding site" evidence="2">
    <location>
        <position position="81"/>
    </location>
    <ligand>
        <name>Mg(2+)</name>
        <dbReference type="ChEBI" id="CHEBI:18420"/>
        <label>4</label>
    </ligand>
</feature>
<dbReference type="CDD" id="cd02194">
    <property type="entry name" value="ThiL"/>
    <property type="match status" value="1"/>
</dbReference>
<evidence type="ECO:0000256" key="1">
    <source>
        <dbReference type="ARBA" id="ARBA00022977"/>
    </source>
</evidence>
<dbReference type="RefSeq" id="WP_138084921.1">
    <property type="nucleotide sequence ID" value="NZ_VAUV01000003.1"/>
</dbReference>
<dbReference type="SUPFAM" id="SSF55326">
    <property type="entry name" value="PurM N-terminal domain-like"/>
    <property type="match status" value="1"/>
</dbReference>
<comment type="function">
    <text evidence="2">Catalyzes the ATP-dependent phosphorylation of thiamine-monophosphate (TMP) to form thiamine-pyrophosphate (TPP), the active form of vitamin B1.</text>
</comment>
<dbReference type="GO" id="GO:0005524">
    <property type="term" value="F:ATP binding"/>
    <property type="evidence" value="ECO:0007669"/>
    <property type="project" value="UniProtKB-UniRule"/>
</dbReference>
<name>A0A5R8KI27_9BACT</name>
<dbReference type="UniPathway" id="UPA00060">
    <property type="reaction ID" value="UER00142"/>
</dbReference>
<comment type="similarity">
    <text evidence="2">Belongs to the thiamine-monophosphate kinase family.</text>
</comment>
<evidence type="ECO:0000256" key="2">
    <source>
        <dbReference type="HAMAP-Rule" id="MF_02128"/>
    </source>
</evidence>
<feature type="binding site" evidence="2">
    <location>
        <position position="53"/>
    </location>
    <ligand>
        <name>Mg(2+)</name>
        <dbReference type="ChEBI" id="CHEBI:18420"/>
        <label>2</label>
    </ligand>
</feature>
<dbReference type="GO" id="GO:0009030">
    <property type="term" value="F:thiamine-phosphate kinase activity"/>
    <property type="evidence" value="ECO:0007669"/>
    <property type="project" value="UniProtKB-UniRule"/>
</dbReference>
<gene>
    <name evidence="2" type="primary">thiL</name>
    <name evidence="4" type="ORF">FEM03_04110</name>
</gene>
<dbReference type="Proteomes" id="UP000306196">
    <property type="component" value="Unassembled WGS sequence"/>
</dbReference>
<feature type="binding site" evidence="2">
    <location>
        <position position="245"/>
    </location>
    <ligand>
        <name>substrate</name>
    </ligand>
</feature>
<feature type="binding site" evidence="2">
    <location>
        <position position="52"/>
    </location>
    <ligand>
        <name>Mg(2+)</name>
        <dbReference type="ChEBI" id="CHEBI:18420"/>
        <label>1</label>
    </ligand>
</feature>
<reference evidence="4 5" key="1">
    <citation type="submission" date="2019-05" db="EMBL/GenBank/DDBJ databases">
        <title>Verrucobacter flavum gen. nov., sp. nov. a new member of the family Verrucomicrobiaceae.</title>
        <authorList>
            <person name="Szuroczki S."/>
            <person name="Abbaszade G."/>
            <person name="Szabo A."/>
            <person name="Felfoldi T."/>
            <person name="Schumann P."/>
            <person name="Boka K."/>
            <person name="Keki Z."/>
            <person name="Toumi M."/>
            <person name="Toth E."/>
        </authorList>
    </citation>
    <scope>NUCLEOTIDE SEQUENCE [LARGE SCALE GENOMIC DNA]</scope>
    <source>
        <strain evidence="4 5">MG-N-17</strain>
    </source>
</reference>
<sequence>MTSETVMEIGEDALIGRVTDGLWTGDGVVIGPGDDCAVVKASGSDWWNLLKTDAVVEGVHFLQETDSEKVGWKAMARVVSDIGAMGGAPLFALVTLMVPKTCEVAYVEGLYAGLKRCAERFGVSVVGGETTSGPVVMISVALTGRVRPRFCVRRDGAKAGDAIYVTGRLGGSIRGHHLTFEPRAEQGRWLAENFKPHAMMDLSDGLAKDLPRMGRVSGGLGCVLDEERLPVNEGCSVDEALNDGEDYELLLAVSPRRQMRLEEAWRERFPELELTCIGKFFKGTDKMPLEKSSGGWDHFSS</sequence>
<feature type="binding site" evidence="2">
    <location>
        <position position="203"/>
    </location>
    <ligand>
        <name>ATP</name>
        <dbReference type="ChEBI" id="CHEBI:30616"/>
    </ligand>
</feature>
<feature type="binding site" evidence="2">
    <location>
        <position position="35"/>
    </location>
    <ligand>
        <name>Mg(2+)</name>
        <dbReference type="ChEBI" id="CHEBI:18420"/>
        <label>4</label>
    </ligand>
</feature>
<comment type="catalytic activity">
    <reaction evidence="2">
        <text>thiamine phosphate + ATP = thiamine diphosphate + ADP</text>
        <dbReference type="Rhea" id="RHEA:15913"/>
        <dbReference type="ChEBI" id="CHEBI:30616"/>
        <dbReference type="ChEBI" id="CHEBI:37575"/>
        <dbReference type="ChEBI" id="CHEBI:58937"/>
        <dbReference type="ChEBI" id="CHEBI:456216"/>
        <dbReference type="EC" id="2.7.4.16"/>
    </reaction>
</comment>
<organism evidence="4 5">
    <name type="scientific">Phragmitibacter flavus</name>
    <dbReference type="NCBI Taxonomy" id="2576071"/>
    <lineage>
        <taxon>Bacteria</taxon>
        <taxon>Pseudomonadati</taxon>
        <taxon>Verrucomicrobiota</taxon>
        <taxon>Verrucomicrobiia</taxon>
        <taxon>Verrucomicrobiales</taxon>
        <taxon>Verrucomicrobiaceae</taxon>
        <taxon>Phragmitibacter</taxon>
    </lineage>
</organism>
<dbReference type="Gene3D" id="3.30.1330.10">
    <property type="entry name" value="PurM-like, N-terminal domain"/>
    <property type="match status" value="1"/>
</dbReference>
<feature type="binding site" evidence="2">
    <location>
        <position position="81"/>
    </location>
    <ligand>
        <name>Mg(2+)</name>
        <dbReference type="ChEBI" id="CHEBI:18420"/>
        <label>2</label>
    </ligand>
</feature>